<organism evidence="3 4">
    <name type="scientific">Streptomyces olivaceiscleroticus</name>
    <dbReference type="NCBI Taxonomy" id="68245"/>
    <lineage>
        <taxon>Bacteria</taxon>
        <taxon>Bacillati</taxon>
        <taxon>Actinomycetota</taxon>
        <taxon>Actinomycetes</taxon>
        <taxon>Kitasatosporales</taxon>
        <taxon>Streptomycetaceae</taxon>
        <taxon>Streptomyces</taxon>
    </lineage>
</organism>
<evidence type="ECO:0000259" key="2">
    <source>
        <dbReference type="Pfam" id="PF00561"/>
    </source>
</evidence>
<dbReference type="Gene3D" id="3.40.50.1820">
    <property type="entry name" value="alpha/beta hydrolase"/>
    <property type="match status" value="1"/>
</dbReference>
<dbReference type="SUPFAM" id="SSF53474">
    <property type="entry name" value="alpha/beta-Hydrolases"/>
    <property type="match status" value="1"/>
</dbReference>
<feature type="transmembrane region" description="Helical" evidence="1">
    <location>
        <begin position="70"/>
        <end position="91"/>
    </location>
</feature>
<feature type="domain" description="AB hydrolase-1" evidence="2">
    <location>
        <begin position="134"/>
        <end position="231"/>
    </location>
</feature>
<reference evidence="3 4" key="1">
    <citation type="journal article" date="2019" name="Int. J. Syst. Evol. Microbiol.">
        <title>The Global Catalogue of Microorganisms (GCM) 10K type strain sequencing project: providing services to taxonomists for standard genome sequencing and annotation.</title>
        <authorList>
            <consortium name="The Broad Institute Genomics Platform"/>
            <consortium name="The Broad Institute Genome Sequencing Center for Infectious Disease"/>
            <person name="Wu L."/>
            <person name="Ma J."/>
        </authorList>
    </citation>
    <scope>NUCLEOTIDE SEQUENCE [LARGE SCALE GENOMIC DNA]</scope>
    <source>
        <strain evidence="3 4">JCM 4805</strain>
    </source>
</reference>
<dbReference type="Proteomes" id="UP001500909">
    <property type="component" value="Unassembled WGS sequence"/>
</dbReference>
<evidence type="ECO:0000313" key="3">
    <source>
        <dbReference type="EMBL" id="GAA0448794.1"/>
    </source>
</evidence>
<protein>
    <recommendedName>
        <fullName evidence="2">AB hydrolase-1 domain-containing protein</fullName>
    </recommendedName>
</protein>
<dbReference type="InterPro" id="IPR029058">
    <property type="entry name" value="AB_hydrolase_fold"/>
</dbReference>
<keyword evidence="1" id="KW-0812">Transmembrane</keyword>
<dbReference type="PANTHER" id="PTHR43194:SF2">
    <property type="entry name" value="PEROXISOMAL MEMBRANE PROTEIN LPX1"/>
    <property type="match status" value="1"/>
</dbReference>
<evidence type="ECO:0000256" key="1">
    <source>
        <dbReference type="SAM" id="Phobius"/>
    </source>
</evidence>
<accession>A0ABN0ZJ20</accession>
<dbReference type="InterPro" id="IPR000073">
    <property type="entry name" value="AB_hydrolase_1"/>
</dbReference>
<keyword evidence="4" id="KW-1185">Reference proteome</keyword>
<proteinExistence type="predicted"/>
<comment type="caution">
    <text evidence="3">The sequence shown here is derived from an EMBL/GenBank/DDBJ whole genome shotgun (WGS) entry which is preliminary data.</text>
</comment>
<feature type="transmembrane region" description="Helical" evidence="1">
    <location>
        <begin position="41"/>
        <end position="58"/>
    </location>
</feature>
<evidence type="ECO:0000313" key="4">
    <source>
        <dbReference type="Proteomes" id="UP001500909"/>
    </source>
</evidence>
<gene>
    <name evidence="3" type="ORF">GCM10010361_11010</name>
</gene>
<dbReference type="InterPro" id="IPR050228">
    <property type="entry name" value="Carboxylesterase_BioH"/>
</dbReference>
<name>A0ABN0ZJ20_9ACTN</name>
<keyword evidence="1" id="KW-0472">Membrane</keyword>
<dbReference type="Pfam" id="PF00561">
    <property type="entry name" value="Abhydrolase_1"/>
    <property type="match status" value="1"/>
</dbReference>
<dbReference type="RefSeq" id="WP_346093441.1">
    <property type="nucleotide sequence ID" value="NZ_BAAABY010000009.1"/>
</dbReference>
<dbReference type="PANTHER" id="PTHR43194">
    <property type="entry name" value="HYDROLASE ALPHA/BETA FOLD FAMILY"/>
    <property type="match status" value="1"/>
</dbReference>
<keyword evidence="1" id="KW-1133">Transmembrane helix</keyword>
<sequence length="444" mass="47670">MPTFALRLAGRTGRLLPALAAVVTQVVVFLGLIVLTDGAGSGLGAWLPALGVGAAVALRRSRRRSRTVRLMPFLPVIVAAALTASVCVPTAPTTRQYPPDLPFVAAQHWRLTTGSRVAVYHYPPAAAGPRHPTPLVYLNGGPVRGISLLDHRFLQLLARQGYDVYAYEQAGGGRSDLLPTDQYTISRSVRDLAAFVDRLNRGEADILGFSSGAVVLTRALADPRTAARLHRAIIAEPGPMDGPTARVDGHKGRESARGLAPAMAGPRSTHLPRYAVAFGLMRLGLLTPDTGLVGQAEGTNAFTAADLGSDTSSAYCARDAHRIPAEDTAQNFSFSPAASLRIQQTVKDSPSIAPRLRRSRTPAMLMLAECSSQLRQWATTILAEDPAIQRTQYMPGVGHHMWNGLDGNNERAVTVINAFLQEKPAPLPNYPTREQIPTFLRAHE</sequence>
<feature type="transmembrane region" description="Helical" evidence="1">
    <location>
        <begin position="15"/>
        <end position="35"/>
    </location>
</feature>
<dbReference type="EMBL" id="BAAABY010000009">
    <property type="protein sequence ID" value="GAA0448794.1"/>
    <property type="molecule type" value="Genomic_DNA"/>
</dbReference>